<reference evidence="6" key="2">
    <citation type="submission" date="2025-09" db="UniProtKB">
        <authorList>
            <consortium name="Ensembl"/>
        </authorList>
    </citation>
    <scope>IDENTIFICATION</scope>
</reference>
<feature type="domain" description="Histone chaperone" evidence="5">
    <location>
        <begin position="353"/>
        <end position="391"/>
    </location>
</feature>
<dbReference type="RefSeq" id="XP_026182043.1">
    <property type="nucleotide sequence ID" value="XM_026326258.2"/>
</dbReference>
<dbReference type="InParanoid" id="A0A3Q3KWL1"/>
<feature type="compositionally biased region" description="Basic and acidic residues" evidence="4">
    <location>
        <begin position="260"/>
        <end position="272"/>
    </location>
</feature>
<evidence type="ECO:0000313" key="7">
    <source>
        <dbReference type="Proteomes" id="UP000261640"/>
    </source>
</evidence>
<dbReference type="GeneID" id="113141688"/>
<dbReference type="InterPro" id="IPR037647">
    <property type="entry name" value="HIRIP3"/>
</dbReference>
<reference evidence="6" key="1">
    <citation type="submission" date="2025-08" db="UniProtKB">
        <authorList>
            <consortium name="Ensembl"/>
        </authorList>
    </citation>
    <scope>IDENTIFICATION</scope>
</reference>
<sequence length="433" mass="49080">MMASKKEAINIRRFVCGQLCDEPDLSTLTLGILKKQYLAHVGQESLSPEARNYMKKVVEEELMKMQHSDKSESELETKNPQIKRKREKENDEVISGREEDEDESQAKKSRYHSNSSSESEGKGDCKTESEESEEEEQIKSESEDAEQEIEELQQKTNGNHKRQVNSDDSTDETNRNVSPKEMVETKATTTKNREAQSNSTSQGKKKTQIIEENDTDTDGKSERNDKDKSHESSDDSEKEVSLHKKNNDSDSDSSSLPSLEDEKDRGTENKEDHKKKKTMKKDEGTRNKKDDNKAVVRLKRYISLCGVRRNYKKLLDGCHSVSSKVAALKKELEELGVHGQPSIEKCKKVRMKREEAQELAALDVSNIISTQGRPKRRGTSAWQERDDPPPSTYQRTLNSGSDSDQENNTQRGCGRATKWANLQGIISDDADSD</sequence>
<feature type="compositionally biased region" description="Polar residues" evidence="4">
    <location>
        <begin position="392"/>
        <end position="411"/>
    </location>
</feature>
<dbReference type="GeneTree" id="ENSGT00390000014062"/>
<feature type="compositionally biased region" description="Basic and acidic residues" evidence="4">
    <location>
        <begin position="61"/>
        <end position="77"/>
    </location>
</feature>
<feature type="compositionally biased region" description="Basic and acidic residues" evidence="4">
    <location>
        <begin position="217"/>
        <end position="248"/>
    </location>
</feature>
<feature type="compositionally biased region" description="Basic and acidic residues" evidence="4">
    <location>
        <begin position="280"/>
        <end position="293"/>
    </location>
</feature>
<evidence type="ECO:0000256" key="1">
    <source>
        <dbReference type="ARBA" id="ARBA00004123"/>
    </source>
</evidence>
<dbReference type="SMART" id="SM01082">
    <property type="entry name" value="CHZ"/>
    <property type="match status" value="1"/>
</dbReference>
<dbReference type="CTD" id="8479"/>
<accession>A0A3Q3KWL1</accession>
<evidence type="ECO:0000256" key="4">
    <source>
        <dbReference type="SAM" id="MobiDB-lite"/>
    </source>
</evidence>
<feature type="compositionally biased region" description="Polar residues" evidence="4">
    <location>
        <begin position="186"/>
        <end position="202"/>
    </location>
</feature>
<protein>
    <submittedName>
        <fullName evidence="6">HIRA interacting protein 3</fullName>
    </submittedName>
</protein>
<evidence type="ECO:0000313" key="6">
    <source>
        <dbReference type="Ensembl" id="ENSMAMP00000001809.2"/>
    </source>
</evidence>
<feature type="region of interest" description="Disordered" evidence="4">
    <location>
        <begin position="365"/>
        <end position="416"/>
    </location>
</feature>
<dbReference type="AlphaFoldDB" id="A0A3Q3KWL1"/>
<comment type="subcellular location">
    <subcellularLocation>
        <location evidence="1">Nucleus</location>
    </subcellularLocation>
</comment>
<feature type="compositionally biased region" description="Basic and acidic residues" evidence="4">
    <location>
        <begin position="87"/>
        <end position="97"/>
    </location>
</feature>
<keyword evidence="7" id="KW-1185">Reference proteome</keyword>
<name>A0A3Q3KWL1_9TELE</name>
<dbReference type="GO" id="GO:0005634">
    <property type="term" value="C:nucleus"/>
    <property type="evidence" value="ECO:0007669"/>
    <property type="project" value="UniProtKB-SubCell"/>
</dbReference>
<dbReference type="STRING" id="205130.ENSMAMP00000001809"/>
<keyword evidence="2" id="KW-0143">Chaperone</keyword>
<evidence type="ECO:0000256" key="3">
    <source>
        <dbReference type="ARBA" id="ARBA00023242"/>
    </source>
</evidence>
<dbReference type="Ensembl" id="ENSMAMT00000001844.2">
    <property type="protein sequence ID" value="ENSMAMP00000001809.2"/>
    <property type="gene ID" value="ENSMAMG00000001268.2"/>
</dbReference>
<evidence type="ECO:0000256" key="2">
    <source>
        <dbReference type="ARBA" id="ARBA00023186"/>
    </source>
</evidence>
<dbReference type="PANTHER" id="PTHR15410:SF2">
    <property type="entry name" value="HIRA-INTERACTING PROTEIN 3"/>
    <property type="match status" value="1"/>
</dbReference>
<dbReference type="Proteomes" id="UP000261640">
    <property type="component" value="Unplaced"/>
</dbReference>
<dbReference type="PANTHER" id="PTHR15410">
    <property type="entry name" value="HIRA-INTERACTING PROTEIN 3"/>
    <property type="match status" value="1"/>
</dbReference>
<proteinExistence type="predicted"/>
<organism evidence="6 7">
    <name type="scientific">Mastacembelus armatus</name>
    <name type="common">zig-zag eel</name>
    <dbReference type="NCBI Taxonomy" id="205130"/>
    <lineage>
        <taxon>Eukaryota</taxon>
        <taxon>Metazoa</taxon>
        <taxon>Chordata</taxon>
        <taxon>Craniata</taxon>
        <taxon>Vertebrata</taxon>
        <taxon>Euteleostomi</taxon>
        <taxon>Actinopterygii</taxon>
        <taxon>Neopterygii</taxon>
        <taxon>Teleostei</taxon>
        <taxon>Neoteleostei</taxon>
        <taxon>Acanthomorphata</taxon>
        <taxon>Anabantaria</taxon>
        <taxon>Synbranchiformes</taxon>
        <taxon>Mastacembelidae</taxon>
        <taxon>Mastacembelus</taxon>
    </lineage>
</organism>
<feature type="region of interest" description="Disordered" evidence="4">
    <location>
        <begin position="61"/>
        <end position="293"/>
    </location>
</feature>
<feature type="compositionally biased region" description="Basic and acidic residues" evidence="4">
    <location>
        <begin position="119"/>
        <end position="129"/>
    </location>
</feature>
<keyword evidence="3" id="KW-0539">Nucleus</keyword>
<dbReference type="InterPro" id="IPR019098">
    <property type="entry name" value="Histone_chaperone_domain_CHZ"/>
</dbReference>
<evidence type="ECO:0000259" key="5">
    <source>
        <dbReference type="SMART" id="SM01082"/>
    </source>
</evidence>
<dbReference type="OrthoDB" id="552755at2759"/>